<organism evidence="7 8">
    <name type="scientific">Micractinium conductrix</name>
    <dbReference type="NCBI Taxonomy" id="554055"/>
    <lineage>
        <taxon>Eukaryota</taxon>
        <taxon>Viridiplantae</taxon>
        <taxon>Chlorophyta</taxon>
        <taxon>core chlorophytes</taxon>
        <taxon>Trebouxiophyceae</taxon>
        <taxon>Chlorellales</taxon>
        <taxon>Chlorellaceae</taxon>
        <taxon>Chlorella clade</taxon>
        <taxon>Micractinium</taxon>
    </lineage>
</organism>
<evidence type="ECO:0000256" key="4">
    <source>
        <dbReference type="RuleBase" id="RU003719"/>
    </source>
</evidence>
<dbReference type="Gene3D" id="3.40.50.720">
    <property type="entry name" value="NAD(P)-binding Rossmann-like Domain"/>
    <property type="match status" value="2"/>
</dbReference>
<keyword evidence="8" id="KW-1185">Reference proteome</keyword>
<dbReference type="STRING" id="554055.A0A2P6VCD3"/>
<evidence type="ECO:0000256" key="3">
    <source>
        <dbReference type="ARBA" id="ARBA00023027"/>
    </source>
</evidence>
<comment type="similarity">
    <text evidence="1 4">Belongs to the D-isomer specific 2-hydroxyacid dehydrogenase family.</text>
</comment>
<dbReference type="PANTHER" id="PTHR43026">
    <property type="entry name" value="2-HYDROXYACID DEHYDROGENASE HOMOLOG 1-RELATED"/>
    <property type="match status" value="1"/>
</dbReference>
<keyword evidence="2 4" id="KW-0560">Oxidoreductase</keyword>
<dbReference type="PROSITE" id="PS00671">
    <property type="entry name" value="D_2_HYDROXYACID_DH_3"/>
    <property type="match status" value="1"/>
</dbReference>
<dbReference type="OrthoDB" id="298012at2759"/>
<dbReference type="Proteomes" id="UP000239649">
    <property type="component" value="Unassembled WGS sequence"/>
</dbReference>
<evidence type="ECO:0000256" key="2">
    <source>
        <dbReference type="ARBA" id="ARBA00023002"/>
    </source>
</evidence>
<feature type="domain" description="D-isomer specific 2-hydroxyacid dehydrogenase NAD-binding" evidence="6">
    <location>
        <begin position="138"/>
        <end position="330"/>
    </location>
</feature>
<protein>
    <submittedName>
        <fullName evidence="7">D-lactate dehydrogenase</fullName>
    </submittedName>
</protein>
<name>A0A2P6VCD3_9CHLO</name>
<evidence type="ECO:0000313" key="8">
    <source>
        <dbReference type="Proteomes" id="UP000239649"/>
    </source>
</evidence>
<dbReference type="SUPFAM" id="SSF52283">
    <property type="entry name" value="Formate/glycerate dehydrogenase catalytic domain-like"/>
    <property type="match status" value="1"/>
</dbReference>
<feature type="domain" description="D-isomer specific 2-hydroxyacid dehydrogenase catalytic" evidence="5">
    <location>
        <begin position="30"/>
        <end position="361"/>
    </location>
</feature>
<dbReference type="InterPro" id="IPR029753">
    <property type="entry name" value="D-isomer_DH_CS"/>
</dbReference>
<accession>A0A2P6VCD3</accession>
<evidence type="ECO:0000259" key="5">
    <source>
        <dbReference type="Pfam" id="PF00389"/>
    </source>
</evidence>
<dbReference type="InterPro" id="IPR036291">
    <property type="entry name" value="NAD(P)-bd_dom_sf"/>
</dbReference>
<dbReference type="InterPro" id="IPR058205">
    <property type="entry name" value="D-LDH-like"/>
</dbReference>
<evidence type="ECO:0000313" key="7">
    <source>
        <dbReference type="EMBL" id="PSC71755.1"/>
    </source>
</evidence>
<dbReference type="InterPro" id="IPR006139">
    <property type="entry name" value="D-isomer_2_OHA_DH_cat_dom"/>
</dbReference>
<dbReference type="GO" id="GO:0051287">
    <property type="term" value="F:NAD binding"/>
    <property type="evidence" value="ECO:0007669"/>
    <property type="project" value="InterPro"/>
</dbReference>
<keyword evidence="3" id="KW-0520">NAD</keyword>
<proteinExistence type="inferred from homology"/>
<dbReference type="CDD" id="cd12183">
    <property type="entry name" value="LDH_like_2"/>
    <property type="match status" value="1"/>
</dbReference>
<dbReference type="EMBL" id="LHPF02000013">
    <property type="protein sequence ID" value="PSC71755.1"/>
    <property type="molecule type" value="Genomic_DNA"/>
</dbReference>
<gene>
    <name evidence="7" type="ORF">C2E20_4902</name>
</gene>
<sequence length="365" mass="39899">MAATQPNGASAATAQAAAPLPLLKDFCVAVFSAQTYVKDYLEGPLRATVEPKNLRFIEARLDSVTAELAHGCQCVCLFVNDNCDAKAVDVLADKGVRFIAMRCAGFDKVDLEACARRGIRVVRVPAYSPRSVAEHAFALSFALARELHNQIPRVKAGNYTLNGIVGIELSFKTYGVVGTGNIGIEMIKLLRCLGGRILAFDPYPSEEAKSLGAEYVTLEQLLAESDLVSLHCPLMASTFNLLNAERLQLMKPSALLINVSRGGLINTNALLDALERNQLRGAAMDVYENEGNLFDEDFTQYASKDRMTKWDRQWTMLKSLPNVIVTPHSAFLTQEALRNIADTTAENVRDCASGGTLRNEVLPRK</sequence>
<reference evidence="7 8" key="1">
    <citation type="journal article" date="2018" name="Plant J.">
        <title>Genome sequences of Chlorella sorokiniana UTEX 1602 and Micractinium conductrix SAG 241.80: implications to maltose excretion by a green alga.</title>
        <authorList>
            <person name="Arriola M.B."/>
            <person name="Velmurugan N."/>
            <person name="Zhang Y."/>
            <person name="Plunkett M.H."/>
            <person name="Hondzo H."/>
            <person name="Barney B.M."/>
        </authorList>
    </citation>
    <scope>NUCLEOTIDE SEQUENCE [LARGE SCALE GENOMIC DNA]</scope>
    <source>
        <strain evidence="7 8">SAG 241.80</strain>
    </source>
</reference>
<dbReference type="InterPro" id="IPR006140">
    <property type="entry name" value="D-isomer_DH_NAD-bd"/>
</dbReference>
<comment type="caution">
    <text evidence="7">The sequence shown here is derived from an EMBL/GenBank/DDBJ whole genome shotgun (WGS) entry which is preliminary data.</text>
</comment>
<dbReference type="Pfam" id="PF02826">
    <property type="entry name" value="2-Hacid_dh_C"/>
    <property type="match status" value="1"/>
</dbReference>
<evidence type="ECO:0000259" key="6">
    <source>
        <dbReference type="Pfam" id="PF02826"/>
    </source>
</evidence>
<dbReference type="SUPFAM" id="SSF51735">
    <property type="entry name" value="NAD(P)-binding Rossmann-fold domains"/>
    <property type="match status" value="1"/>
</dbReference>
<dbReference type="AlphaFoldDB" id="A0A2P6VCD3"/>
<dbReference type="Pfam" id="PF00389">
    <property type="entry name" value="2-Hacid_dh"/>
    <property type="match status" value="1"/>
</dbReference>
<dbReference type="PANTHER" id="PTHR43026:SF1">
    <property type="entry name" value="2-HYDROXYACID DEHYDROGENASE HOMOLOG 1-RELATED"/>
    <property type="match status" value="1"/>
</dbReference>
<evidence type="ECO:0000256" key="1">
    <source>
        <dbReference type="ARBA" id="ARBA00005854"/>
    </source>
</evidence>
<dbReference type="GO" id="GO:0016616">
    <property type="term" value="F:oxidoreductase activity, acting on the CH-OH group of donors, NAD or NADP as acceptor"/>
    <property type="evidence" value="ECO:0007669"/>
    <property type="project" value="InterPro"/>
</dbReference>